<reference evidence="12 13" key="1">
    <citation type="submission" date="2023-10" db="EMBL/GenBank/DDBJ databases">
        <title>Genomes of two closely related lineages of the louse Polyplax serrata with different host specificities.</title>
        <authorList>
            <person name="Martinu J."/>
            <person name="Tarabai H."/>
            <person name="Stefka J."/>
            <person name="Hypsa V."/>
        </authorList>
    </citation>
    <scope>NUCLEOTIDE SEQUENCE [LARGE SCALE GENOMIC DNA]</scope>
    <source>
        <strain evidence="12">HR10_N</strain>
    </source>
</reference>
<dbReference type="PANTHER" id="PTHR10120">
    <property type="entry name" value="CAAX PRENYL PROTEASE 1"/>
    <property type="match status" value="1"/>
</dbReference>
<keyword evidence="9" id="KW-0472">Membrane</keyword>
<dbReference type="FunFam" id="3.30.2010.10:FF:000003">
    <property type="entry name" value="CAAX prenyl protease"/>
    <property type="match status" value="1"/>
</dbReference>
<name>A0AAN8S0I6_POLSC</name>
<keyword evidence="9" id="KW-1133">Transmembrane helix</keyword>
<feature type="binding site" evidence="8">
    <location>
        <position position="315"/>
    </location>
    <ligand>
        <name>Zn(2+)</name>
        <dbReference type="ChEBI" id="CHEBI:29105"/>
        <note>catalytic</note>
    </ligand>
</feature>
<dbReference type="Pfam" id="PF01435">
    <property type="entry name" value="Peptidase_M48"/>
    <property type="match status" value="1"/>
</dbReference>
<feature type="transmembrane region" description="Helical" evidence="9">
    <location>
        <begin position="183"/>
        <end position="203"/>
    </location>
</feature>
<evidence type="ECO:0000256" key="7">
    <source>
        <dbReference type="PIRSR" id="PIRSR627057-1"/>
    </source>
</evidence>
<comment type="catalytic activity">
    <reaction evidence="6 9">
        <text>Hydrolyzes the peptide bond -P2-(S-farnesyl or geranylgeranyl)C-P1'-P2'-P3'-COOH where P1' and P2' are amino acids with aliphatic side chains and P3' is any C-terminal residue.</text>
        <dbReference type="EC" id="3.4.24.84"/>
    </reaction>
</comment>
<feature type="transmembrane region" description="Helical" evidence="9">
    <location>
        <begin position="6"/>
        <end position="28"/>
    </location>
</feature>
<proteinExistence type="inferred from homology"/>
<keyword evidence="9" id="KW-0812">Transmembrane</keyword>
<feature type="transmembrane region" description="Helical" evidence="9">
    <location>
        <begin position="360"/>
        <end position="386"/>
    </location>
</feature>
<dbReference type="CDD" id="cd07343">
    <property type="entry name" value="M48A_Zmpste24p_like"/>
    <property type="match status" value="1"/>
</dbReference>
<comment type="function">
    <text evidence="9">Proteolytically removes the C-terminal three residues of farnesylated proteins.</text>
</comment>
<dbReference type="GO" id="GO:0004222">
    <property type="term" value="F:metalloendopeptidase activity"/>
    <property type="evidence" value="ECO:0007669"/>
    <property type="project" value="UniProtKB-UniRule"/>
</dbReference>
<comment type="subcellular location">
    <subcellularLocation>
        <location evidence="9">Endoplasmic reticulum membrane</location>
        <topology evidence="9">Multi-pass membrane protein</topology>
    </subcellularLocation>
</comment>
<keyword evidence="9" id="KW-0256">Endoplasmic reticulum</keyword>
<dbReference type="GO" id="GO:0046872">
    <property type="term" value="F:metal ion binding"/>
    <property type="evidence" value="ECO:0007669"/>
    <property type="project" value="UniProtKB-UniRule"/>
</dbReference>
<dbReference type="Proteomes" id="UP001372834">
    <property type="component" value="Unassembled WGS sequence"/>
</dbReference>
<evidence type="ECO:0000256" key="8">
    <source>
        <dbReference type="PIRSR" id="PIRSR627057-2"/>
    </source>
</evidence>
<evidence type="ECO:0000256" key="3">
    <source>
        <dbReference type="ARBA" id="ARBA00022801"/>
    </source>
</evidence>
<dbReference type="Gene3D" id="3.30.2010.10">
    <property type="entry name" value="Metalloproteases ('zincins'), catalytic domain"/>
    <property type="match status" value="1"/>
</dbReference>
<keyword evidence="1 9" id="KW-0645">Protease</keyword>
<keyword evidence="5 9" id="KW-0482">Metalloprotease</keyword>
<comment type="caution">
    <text evidence="12">The sequence shown here is derived from an EMBL/GenBank/DDBJ whole genome shotgun (WGS) entry which is preliminary data.</text>
</comment>
<gene>
    <name evidence="12" type="ORF">RUM43_010485</name>
</gene>
<keyword evidence="4 8" id="KW-0862">Zinc</keyword>
<dbReference type="EMBL" id="JAWJWE010000004">
    <property type="protein sequence ID" value="KAK6636822.1"/>
    <property type="molecule type" value="Genomic_DNA"/>
</dbReference>
<evidence type="ECO:0000259" key="10">
    <source>
        <dbReference type="Pfam" id="PF01435"/>
    </source>
</evidence>
<dbReference type="InterPro" id="IPR001915">
    <property type="entry name" value="Peptidase_M48"/>
</dbReference>
<dbReference type="GO" id="GO:0071586">
    <property type="term" value="P:CAAX-box protein processing"/>
    <property type="evidence" value="ECO:0007669"/>
    <property type="project" value="UniProtKB-UniRule"/>
</dbReference>
<feature type="domain" description="Peptidase M48" evidence="10">
    <location>
        <begin position="219"/>
        <end position="447"/>
    </location>
</feature>
<feature type="binding site" evidence="8">
    <location>
        <position position="391"/>
    </location>
    <ligand>
        <name>Zn(2+)</name>
        <dbReference type="ChEBI" id="CHEBI:29105"/>
        <note>catalytic</note>
    </ligand>
</feature>
<evidence type="ECO:0000259" key="11">
    <source>
        <dbReference type="Pfam" id="PF16491"/>
    </source>
</evidence>
<evidence type="ECO:0000256" key="1">
    <source>
        <dbReference type="ARBA" id="ARBA00022670"/>
    </source>
</evidence>
<feature type="transmembrane region" description="Helical" evidence="9">
    <location>
        <begin position="156"/>
        <end position="177"/>
    </location>
</feature>
<dbReference type="InterPro" id="IPR032456">
    <property type="entry name" value="Peptidase_M48_N"/>
</dbReference>
<evidence type="ECO:0000256" key="9">
    <source>
        <dbReference type="RuleBase" id="RU366005"/>
    </source>
</evidence>
<protein>
    <recommendedName>
        <fullName evidence="9">CAAX prenyl protease</fullName>
        <ecNumber evidence="9">3.4.24.84</ecNumber>
    </recommendedName>
</protein>
<evidence type="ECO:0000313" key="13">
    <source>
        <dbReference type="Proteomes" id="UP001372834"/>
    </source>
</evidence>
<sequence length="449" mass="52260">MELTNEHIFSGVILFMVAEFTWEFYLAIRQHKIYRKHTKIPNELIGILSQDTFDKARLYAIDKSKFSMVNDALSLAFAIAFLFCDGLLLSWNYGGNICKSMGFRENEIIQTAVTVFVLNILTFVVGLPANIYYTFVVEQKHGFNKQTPSFYACDKLKMLVLNQVIVVPLMCGIIYIVKIGGDYFFVYLWVFVMAITLFLYTIYPDYIAPLFDKYTVLPKGELREEIEKLASSVDFPLYKLYVVEGSKRSAHSNAYFYGFFKNKRIVLFDTLLKDYEPENSKKDTKKEEETKLDKQEKKGCDTMEVLAVLGHELGHWKYNHVLKNLVIMQANLFLLFLVFGKLFHYKALYAAFGFYDSTPILIGFIIVFHFICLPYFELVNFCIAILSRRFEFQADQFAKSLGRVNHLKLALIKLNSDNLGFPIYDPWYSKWHHSHPPLLERLQALDKND</sequence>
<organism evidence="12 13">
    <name type="scientific">Polyplax serrata</name>
    <name type="common">Common mouse louse</name>
    <dbReference type="NCBI Taxonomy" id="468196"/>
    <lineage>
        <taxon>Eukaryota</taxon>
        <taxon>Metazoa</taxon>
        <taxon>Ecdysozoa</taxon>
        <taxon>Arthropoda</taxon>
        <taxon>Hexapoda</taxon>
        <taxon>Insecta</taxon>
        <taxon>Pterygota</taxon>
        <taxon>Neoptera</taxon>
        <taxon>Paraneoptera</taxon>
        <taxon>Psocodea</taxon>
        <taxon>Troctomorpha</taxon>
        <taxon>Phthiraptera</taxon>
        <taxon>Anoplura</taxon>
        <taxon>Polyplacidae</taxon>
        <taxon>Polyplax</taxon>
    </lineage>
</organism>
<evidence type="ECO:0000256" key="4">
    <source>
        <dbReference type="ARBA" id="ARBA00022833"/>
    </source>
</evidence>
<feature type="domain" description="CAAX prenyl protease 1 N-terminal" evidence="11">
    <location>
        <begin position="30"/>
        <end position="213"/>
    </location>
</feature>
<dbReference type="InterPro" id="IPR027057">
    <property type="entry name" value="CAXX_Prtase_1"/>
</dbReference>
<feature type="transmembrane region" description="Helical" evidence="9">
    <location>
        <begin position="321"/>
        <end position="340"/>
    </location>
</feature>
<dbReference type="EC" id="3.4.24.84" evidence="9"/>
<dbReference type="AlphaFoldDB" id="A0AAN8S0I6"/>
<evidence type="ECO:0000256" key="5">
    <source>
        <dbReference type="ARBA" id="ARBA00023049"/>
    </source>
</evidence>
<evidence type="ECO:0000256" key="2">
    <source>
        <dbReference type="ARBA" id="ARBA00022723"/>
    </source>
</evidence>
<dbReference type="GO" id="GO:0005789">
    <property type="term" value="C:endoplasmic reticulum membrane"/>
    <property type="evidence" value="ECO:0007669"/>
    <property type="project" value="UniProtKB-SubCell"/>
</dbReference>
<dbReference type="Pfam" id="PF16491">
    <property type="entry name" value="Peptidase_M48_N"/>
    <property type="match status" value="1"/>
</dbReference>
<feature type="transmembrane region" description="Helical" evidence="9">
    <location>
        <begin position="113"/>
        <end position="135"/>
    </location>
</feature>
<keyword evidence="2 8" id="KW-0479">Metal-binding</keyword>
<evidence type="ECO:0000313" key="12">
    <source>
        <dbReference type="EMBL" id="KAK6636822.1"/>
    </source>
</evidence>
<comment type="similarity">
    <text evidence="9">Belongs to the peptidase M48A family.</text>
</comment>
<feature type="transmembrane region" description="Helical" evidence="9">
    <location>
        <begin position="72"/>
        <end position="93"/>
    </location>
</feature>
<keyword evidence="3 9" id="KW-0378">Hydrolase</keyword>
<feature type="binding site" evidence="8">
    <location>
        <position position="311"/>
    </location>
    <ligand>
        <name>Zn(2+)</name>
        <dbReference type="ChEBI" id="CHEBI:29105"/>
        <note>catalytic</note>
    </ligand>
</feature>
<accession>A0AAN8S0I6</accession>
<comment type="cofactor">
    <cofactor evidence="8 9">
        <name>Zn(2+)</name>
        <dbReference type="ChEBI" id="CHEBI:29105"/>
    </cofactor>
    <text evidence="8 9">Binds 1 zinc ion per subunit.</text>
</comment>
<feature type="active site" description="Proton donor" evidence="7">
    <location>
        <position position="395"/>
    </location>
</feature>
<feature type="active site" evidence="7">
    <location>
        <position position="312"/>
    </location>
</feature>
<evidence type="ECO:0000256" key="6">
    <source>
        <dbReference type="ARBA" id="ARBA00044456"/>
    </source>
</evidence>